<evidence type="ECO:0000313" key="2">
    <source>
        <dbReference type="Proteomes" id="UP000290289"/>
    </source>
</evidence>
<accession>A0A498K7G1</accession>
<reference evidence="1 2" key="1">
    <citation type="submission" date="2018-10" db="EMBL/GenBank/DDBJ databases">
        <title>A high-quality apple genome assembly.</title>
        <authorList>
            <person name="Hu J."/>
        </authorList>
    </citation>
    <scope>NUCLEOTIDE SEQUENCE [LARGE SCALE GENOMIC DNA]</scope>
    <source>
        <strain evidence="2">cv. HFTH1</strain>
        <tissue evidence="1">Young leaf</tissue>
    </source>
</reference>
<protein>
    <submittedName>
        <fullName evidence="1">Uncharacterized protein</fullName>
    </submittedName>
</protein>
<comment type="caution">
    <text evidence="1">The sequence shown here is derived from an EMBL/GenBank/DDBJ whole genome shotgun (WGS) entry which is preliminary data.</text>
</comment>
<evidence type="ECO:0000313" key="1">
    <source>
        <dbReference type="EMBL" id="RXI03338.1"/>
    </source>
</evidence>
<dbReference type="AlphaFoldDB" id="A0A498K7G1"/>
<keyword evidence="2" id="KW-1185">Reference proteome</keyword>
<proteinExistence type="predicted"/>
<gene>
    <name evidence="1" type="ORF">DVH24_003990</name>
</gene>
<name>A0A498K7G1_MALDO</name>
<dbReference type="Proteomes" id="UP000290289">
    <property type="component" value="Chromosome 3"/>
</dbReference>
<organism evidence="1 2">
    <name type="scientific">Malus domestica</name>
    <name type="common">Apple</name>
    <name type="synonym">Pyrus malus</name>
    <dbReference type="NCBI Taxonomy" id="3750"/>
    <lineage>
        <taxon>Eukaryota</taxon>
        <taxon>Viridiplantae</taxon>
        <taxon>Streptophyta</taxon>
        <taxon>Embryophyta</taxon>
        <taxon>Tracheophyta</taxon>
        <taxon>Spermatophyta</taxon>
        <taxon>Magnoliopsida</taxon>
        <taxon>eudicotyledons</taxon>
        <taxon>Gunneridae</taxon>
        <taxon>Pentapetalae</taxon>
        <taxon>rosids</taxon>
        <taxon>fabids</taxon>
        <taxon>Rosales</taxon>
        <taxon>Rosaceae</taxon>
        <taxon>Amygdaloideae</taxon>
        <taxon>Maleae</taxon>
        <taxon>Malus</taxon>
    </lineage>
</organism>
<dbReference type="EMBL" id="RDQH01000329">
    <property type="protein sequence ID" value="RXI03338.1"/>
    <property type="molecule type" value="Genomic_DNA"/>
</dbReference>
<sequence>MTEYDDRLREVERYKVKFQENKQFVDNARKKSKAWTEVVQLKNQTLERLKRRNDENLRLKKQLEATILEASKVRGERDSALAEVSELNKSLLAEREAVVWEFLGTQAFRHVIMPHCAREIWLEKRKWMAILE</sequence>